<dbReference type="InterPro" id="IPR013078">
    <property type="entry name" value="His_Pase_superF_clade-1"/>
</dbReference>
<dbReference type="Proteomes" id="UP000060132">
    <property type="component" value="Chromosome"/>
</dbReference>
<dbReference type="SMART" id="SM00855">
    <property type="entry name" value="PGAM"/>
    <property type="match status" value="1"/>
</dbReference>
<dbReference type="GO" id="GO:0005737">
    <property type="term" value="C:cytoplasm"/>
    <property type="evidence" value="ECO:0007669"/>
    <property type="project" value="InterPro"/>
</dbReference>
<sequence>MNIWIMRHGEASFNATSDSQRSLTPLGQQMAERQGRWLAERLQAQQQILDKILVSPLLRTQQTLTYINKGMQAVNFSQNLSELVEIWQGITPSGNPDNVKNYLTFLYETGYKNVLIISYLPLVYDLVLSITCQQSHIHFYPAVIAEIAWQSDFGTLVATQKP</sequence>
<dbReference type="RefSeq" id="WP_010944462.1">
    <property type="nucleotide sequence ID" value="NZ_CP011218.1"/>
</dbReference>
<accession>A0AAC8UC05</accession>
<dbReference type="Gene3D" id="3.40.50.1240">
    <property type="entry name" value="Phosphoglycerate mutase-like"/>
    <property type="match status" value="1"/>
</dbReference>
<evidence type="ECO:0000256" key="1">
    <source>
        <dbReference type="ARBA" id="ARBA00022801"/>
    </source>
</evidence>
<dbReference type="NCBIfam" id="TIGR00249">
    <property type="entry name" value="sixA"/>
    <property type="match status" value="1"/>
</dbReference>
<dbReference type="EMBL" id="CP011219">
    <property type="protein sequence ID" value="AKO31955.1"/>
    <property type="molecule type" value="Genomic_DNA"/>
</dbReference>
<evidence type="ECO:0000313" key="3">
    <source>
        <dbReference type="Proteomes" id="UP000060132"/>
    </source>
</evidence>
<dbReference type="InterPro" id="IPR004449">
    <property type="entry name" value="SixA"/>
</dbReference>
<dbReference type="Pfam" id="PF00300">
    <property type="entry name" value="His_Phos_1"/>
    <property type="match status" value="1"/>
</dbReference>
<protein>
    <submittedName>
        <fullName evidence="2">Phosphohistidine phosphatase</fullName>
    </submittedName>
</protein>
<name>A0AAC8UC05_HAEDC</name>
<dbReference type="PANTHER" id="PTHR20935">
    <property type="entry name" value="PHOSPHOGLYCERATE MUTASE-RELATED"/>
    <property type="match status" value="1"/>
</dbReference>
<dbReference type="InterPro" id="IPR051021">
    <property type="entry name" value="Mito_Ser/Thr_phosphatase"/>
</dbReference>
<dbReference type="OMA" id="IRCNRIM"/>
<dbReference type="GO" id="GO:0101006">
    <property type="term" value="F:protein histidine phosphatase activity"/>
    <property type="evidence" value="ECO:0007669"/>
    <property type="project" value="InterPro"/>
</dbReference>
<reference evidence="2 3" key="1">
    <citation type="journal article" date="2015" name="PLoS Negl. Trop. Dis.">
        <title>Haemophilus ducreyi Cutaneous Ulcer Strains Are Nearly Identical to Class I Genital Ulcer Strains.</title>
        <authorList>
            <person name="Gangaiah D."/>
            <person name="Webb K.M."/>
            <person name="Humphreys T.L."/>
            <person name="Fortney K.R."/>
            <person name="Toh E."/>
            <person name="Tai A."/>
            <person name="Katz S.S."/>
            <person name="Pillay A."/>
            <person name="Chen C.Y."/>
            <person name="Roberts S.A."/>
            <person name="Munson R.S.Jr."/>
            <person name="Spinola S.M."/>
        </authorList>
    </citation>
    <scope>NUCLEOTIDE SEQUENCE [LARGE SCALE GENOMIC DNA]</scope>
    <source>
        <strain evidence="3">CLU2</strain>
    </source>
</reference>
<dbReference type="InterPro" id="IPR001345">
    <property type="entry name" value="PG/BPGM_mutase_AS"/>
</dbReference>
<dbReference type="CDD" id="cd07067">
    <property type="entry name" value="HP_PGM_like"/>
    <property type="match status" value="1"/>
</dbReference>
<organism evidence="2 3">
    <name type="scientific">Haemophilus ducreyi</name>
    <dbReference type="NCBI Taxonomy" id="730"/>
    <lineage>
        <taxon>Bacteria</taxon>
        <taxon>Pseudomonadati</taxon>
        <taxon>Pseudomonadota</taxon>
        <taxon>Gammaproteobacteria</taxon>
        <taxon>Pasteurellales</taxon>
        <taxon>Pasteurellaceae</taxon>
        <taxon>Haemophilus</taxon>
    </lineage>
</organism>
<proteinExistence type="predicted"/>
<dbReference type="AlphaFoldDB" id="A0AAC8UC05"/>
<dbReference type="PROSITE" id="PS00175">
    <property type="entry name" value="PG_MUTASE"/>
    <property type="match status" value="1"/>
</dbReference>
<gene>
    <name evidence="2" type="ORF">RZ57_01765</name>
</gene>
<dbReference type="InterPro" id="IPR029033">
    <property type="entry name" value="His_PPase_superfam"/>
</dbReference>
<keyword evidence="1" id="KW-0378">Hydrolase</keyword>
<dbReference type="SUPFAM" id="SSF53254">
    <property type="entry name" value="Phosphoglycerate mutase-like"/>
    <property type="match status" value="1"/>
</dbReference>
<evidence type="ECO:0000313" key="2">
    <source>
        <dbReference type="EMBL" id="AKO31955.1"/>
    </source>
</evidence>